<keyword evidence="1" id="KW-1133">Transmembrane helix</keyword>
<feature type="domain" description="2TM" evidence="2">
    <location>
        <begin position="9"/>
        <end position="104"/>
    </location>
</feature>
<dbReference type="EMBL" id="LDJX01000001">
    <property type="protein sequence ID" value="KPM33109.1"/>
    <property type="molecule type" value="Genomic_DNA"/>
</dbReference>
<keyword evidence="1" id="KW-0472">Membrane</keyword>
<evidence type="ECO:0000259" key="2">
    <source>
        <dbReference type="Pfam" id="PF13239"/>
    </source>
</evidence>
<protein>
    <submittedName>
        <fullName evidence="3">Histidine kinase</fullName>
    </submittedName>
</protein>
<dbReference type="Proteomes" id="UP000050280">
    <property type="component" value="Unassembled WGS sequence"/>
</dbReference>
<evidence type="ECO:0000313" key="4">
    <source>
        <dbReference type="Proteomes" id="UP000050280"/>
    </source>
</evidence>
<dbReference type="InterPro" id="IPR025698">
    <property type="entry name" value="2TM_dom"/>
</dbReference>
<reference evidence="3 4" key="1">
    <citation type="submission" date="2015-09" db="EMBL/GenBank/DDBJ databases">
        <title>Genome sequence of the marine flavobacterium Croceitalea dokdonensis DOKDO 023 that contains proton- and sodium-pumping rhodopsins.</title>
        <authorList>
            <person name="Kwon S.-K."/>
            <person name="Lee H.K."/>
            <person name="Kwak M.-J."/>
            <person name="Kim J.F."/>
        </authorList>
    </citation>
    <scope>NUCLEOTIDE SEQUENCE [LARGE SCALE GENOMIC DNA]</scope>
    <source>
        <strain evidence="3 4">DOKDO 023</strain>
    </source>
</reference>
<accession>A0A0P7B1Q3</accession>
<name>A0A0P7B1Q3_9FLAO</name>
<sequence>MDKEQRRARAIKKVKRIKKFHNHLRTYLVVNIGILFLRFTGLGFVGNAIDNTSTHKLISWIDWNVVAIPLFWGIGLLMHAAKTYGWLPFFGDKWEERKIKEFMEKDRLDN</sequence>
<dbReference type="PATRIC" id="fig|1300341.3.peg.13"/>
<feature type="transmembrane region" description="Helical" evidence="1">
    <location>
        <begin position="24"/>
        <end position="45"/>
    </location>
</feature>
<organism evidence="3 4">
    <name type="scientific">Croceitalea dokdonensis DOKDO 023</name>
    <dbReference type="NCBI Taxonomy" id="1300341"/>
    <lineage>
        <taxon>Bacteria</taxon>
        <taxon>Pseudomonadati</taxon>
        <taxon>Bacteroidota</taxon>
        <taxon>Flavobacteriia</taxon>
        <taxon>Flavobacteriales</taxon>
        <taxon>Flavobacteriaceae</taxon>
        <taxon>Croceitalea</taxon>
    </lineage>
</organism>
<feature type="transmembrane region" description="Helical" evidence="1">
    <location>
        <begin position="57"/>
        <end position="78"/>
    </location>
</feature>
<dbReference type="RefSeq" id="WP_054557352.1">
    <property type="nucleotide sequence ID" value="NZ_LDJX01000001.1"/>
</dbReference>
<keyword evidence="3" id="KW-0418">Kinase</keyword>
<dbReference type="AlphaFoldDB" id="A0A0P7B1Q3"/>
<gene>
    <name evidence="3" type="ORF">I595_11</name>
</gene>
<keyword evidence="4" id="KW-1185">Reference proteome</keyword>
<proteinExistence type="predicted"/>
<evidence type="ECO:0000313" key="3">
    <source>
        <dbReference type="EMBL" id="KPM33109.1"/>
    </source>
</evidence>
<dbReference type="GO" id="GO:0016301">
    <property type="term" value="F:kinase activity"/>
    <property type="evidence" value="ECO:0007669"/>
    <property type="project" value="UniProtKB-KW"/>
</dbReference>
<dbReference type="OrthoDB" id="1495672at2"/>
<dbReference type="STRING" id="1300341.I595_11"/>
<comment type="caution">
    <text evidence="3">The sequence shown here is derived from an EMBL/GenBank/DDBJ whole genome shotgun (WGS) entry which is preliminary data.</text>
</comment>
<dbReference type="Pfam" id="PF13239">
    <property type="entry name" value="2TM"/>
    <property type="match status" value="1"/>
</dbReference>
<keyword evidence="1" id="KW-0812">Transmembrane</keyword>
<evidence type="ECO:0000256" key="1">
    <source>
        <dbReference type="SAM" id="Phobius"/>
    </source>
</evidence>
<keyword evidence="3" id="KW-0808">Transferase</keyword>